<name>A0AAV2K6N9_KNICA</name>
<dbReference type="Proteomes" id="UP001497482">
    <property type="component" value="Chromosome 16"/>
</dbReference>
<evidence type="ECO:0000313" key="1">
    <source>
        <dbReference type="EMBL" id="CAL1584620.1"/>
    </source>
</evidence>
<reference evidence="1 2" key="1">
    <citation type="submission" date="2024-04" db="EMBL/GenBank/DDBJ databases">
        <authorList>
            <person name="Waldvogel A.-M."/>
            <person name="Schoenle A."/>
        </authorList>
    </citation>
    <scope>NUCLEOTIDE SEQUENCE [LARGE SCALE GENOMIC DNA]</scope>
</reference>
<sequence>MFALHRLNTDNELICQNAQQPQTYASQTGPFLCVLLSLLWSRGELCVCNLLGRDIVVTDTAALGQPQGTDVKVPRGESTDSCSLTLYRHF</sequence>
<protein>
    <submittedName>
        <fullName evidence="1">Uncharacterized protein</fullName>
    </submittedName>
</protein>
<accession>A0AAV2K6N9</accession>
<gene>
    <name evidence="1" type="ORF">KC01_LOCUS14928</name>
</gene>
<dbReference type="EMBL" id="OZ035838">
    <property type="protein sequence ID" value="CAL1584620.1"/>
    <property type="molecule type" value="Genomic_DNA"/>
</dbReference>
<dbReference type="AlphaFoldDB" id="A0AAV2K6N9"/>
<proteinExistence type="predicted"/>
<organism evidence="1 2">
    <name type="scientific">Knipowitschia caucasica</name>
    <name type="common">Caucasian dwarf goby</name>
    <name type="synonym">Pomatoschistus caucasicus</name>
    <dbReference type="NCBI Taxonomy" id="637954"/>
    <lineage>
        <taxon>Eukaryota</taxon>
        <taxon>Metazoa</taxon>
        <taxon>Chordata</taxon>
        <taxon>Craniata</taxon>
        <taxon>Vertebrata</taxon>
        <taxon>Euteleostomi</taxon>
        <taxon>Actinopterygii</taxon>
        <taxon>Neopterygii</taxon>
        <taxon>Teleostei</taxon>
        <taxon>Neoteleostei</taxon>
        <taxon>Acanthomorphata</taxon>
        <taxon>Gobiaria</taxon>
        <taxon>Gobiiformes</taxon>
        <taxon>Gobioidei</taxon>
        <taxon>Gobiidae</taxon>
        <taxon>Gobiinae</taxon>
        <taxon>Knipowitschia</taxon>
    </lineage>
</organism>
<evidence type="ECO:0000313" key="2">
    <source>
        <dbReference type="Proteomes" id="UP001497482"/>
    </source>
</evidence>
<keyword evidence="2" id="KW-1185">Reference proteome</keyword>